<proteinExistence type="predicted"/>
<dbReference type="InterPro" id="IPR000868">
    <property type="entry name" value="Isochorismatase-like_dom"/>
</dbReference>
<evidence type="ECO:0000313" key="4">
    <source>
        <dbReference type="Proteomes" id="UP000565286"/>
    </source>
</evidence>
<reference evidence="3 4" key="1">
    <citation type="submission" date="2020-08" db="EMBL/GenBank/DDBJ databases">
        <title>Genomic Encyclopedia of Type Strains, Phase IV (KMG-IV): sequencing the most valuable type-strain genomes for metagenomic binning, comparative biology and taxonomic classification.</title>
        <authorList>
            <person name="Goeker M."/>
        </authorList>
    </citation>
    <scope>NUCLEOTIDE SEQUENCE [LARGE SCALE GENOMIC DNA]</scope>
    <source>
        <strain evidence="3 4">DSM 26438</strain>
    </source>
</reference>
<sequence length="186" mass="20387">MSHPQTALLVIDVQESFRHAPYFDENGLAGYLAAQQKLIDGAEAAGMPIVQIFHVDGDRAFAEESGFVRALEGLRIQPTVTFRKNRHSAFIGTGLDIWLTQNGINRLIVSGIRTEQCCETTTRQGSDLGYTVDFVTEATLTFPMTHASGKVFSAADIAMRTELVLSGRFARIVTVDEALQPRQEAA</sequence>
<name>A0A7W6CB89_9HYPH</name>
<dbReference type="InterPro" id="IPR050272">
    <property type="entry name" value="Isochorismatase-like_hydrls"/>
</dbReference>
<dbReference type="SUPFAM" id="SSF52499">
    <property type="entry name" value="Isochorismatase-like hydrolases"/>
    <property type="match status" value="1"/>
</dbReference>
<dbReference type="RefSeq" id="WP_183896646.1">
    <property type="nucleotide sequence ID" value="NZ_JACIDV010000007.1"/>
</dbReference>
<dbReference type="GO" id="GO:0016787">
    <property type="term" value="F:hydrolase activity"/>
    <property type="evidence" value="ECO:0007669"/>
    <property type="project" value="UniProtKB-KW"/>
</dbReference>
<gene>
    <name evidence="3" type="ORF">GGQ73_002591</name>
</gene>
<dbReference type="PANTHER" id="PTHR43540">
    <property type="entry name" value="PEROXYUREIDOACRYLATE/UREIDOACRYLATE AMIDOHYDROLASE-RELATED"/>
    <property type="match status" value="1"/>
</dbReference>
<keyword evidence="4" id="KW-1185">Reference proteome</keyword>
<dbReference type="AlphaFoldDB" id="A0A7W6CB89"/>
<feature type="domain" description="Isochorismatase-like" evidence="2">
    <location>
        <begin position="6"/>
        <end position="145"/>
    </location>
</feature>
<protein>
    <submittedName>
        <fullName evidence="3">Nicotinamidase-related amidase</fullName>
    </submittedName>
</protein>
<dbReference type="InterPro" id="IPR036380">
    <property type="entry name" value="Isochorismatase-like_sf"/>
</dbReference>
<dbReference type="Gene3D" id="3.40.50.850">
    <property type="entry name" value="Isochorismatase-like"/>
    <property type="match status" value="1"/>
</dbReference>
<evidence type="ECO:0000313" key="3">
    <source>
        <dbReference type="EMBL" id="MBB3946637.1"/>
    </source>
</evidence>
<accession>A0A7W6CB89</accession>
<organism evidence="3 4">
    <name type="scientific">Rhizobium skierniewicense</name>
    <dbReference type="NCBI Taxonomy" id="984260"/>
    <lineage>
        <taxon>Bacteria</taxon>
        <taxon>Pseudomonadati</taxon>
        <taxon>Pseudomonadota</taxon>
        <taxon>Alphaproteobacteria</taxon>
        <taxon>Hyphomicrobiales</taxon>
        <taxon>Rhizobiaceae</taxon>
        <taxon>Rhizobium/Agrobacterium group</taxon>
        <taxon>Rhizobium</taxon>
    </lineage>
</organism>
<evidence type="ECO:0000256" key="1">
    <source>
        <dbReference type="ARBA" id="ARBA00022801"/>
    </source>
</evidence>
<dbReference type="EMBL" id="JACIDV010000007">
    <property type="protein sequence ID" value="MBB3946637.1"/>
    <property type="molecule type" value="Genomic_DNA"/>
</dbReference>
<dbReference type="PANTHER" id="PTHR43540:SF6">
    <property type="entry name" value="ISOCHORISMATASE-LIKE DOMAIN-CONTAINING PROTEIN"/>
    <property type="match status" value="1"/>
</dbReference>
<keyword evidence="1" id="KW-0378">Hydrolase</keyword>
<dbReference type="Pfam" id="PF00857">
    <property type="entry name" value="Isochorismatase"/>
    <property type="match status" value="1"/>
</dbReference>
<dbReference type="Proteomes" id="UP000565286">
    <property type="component" value="Unassembled WGS sequence"/>
</dbReference>
<evidence type="ECO:0000259" key="2">
    <source>
        <dbReference type="Pfam" id="PF00857"/>
    </source>
</evidence>
<comment type="caution">
    <text evidence="3">The sequence shown here is derived from an EMBL/GenBank/DDBJ whole genome shotgun (WGS) entry which is preliminary data.</text>
</comment>